<protein>
    <recommendedName>
        <fullName evidence="3">Endonuclease/exonuclease/phosphatase domain-containing protein</fullName>
    </recommendedName>
</protein>
<evidence type="ECO:0000313" key="1">
    <source>
        <dbReference type="EMBL" id="KAG5666721.1"/>
    </source>
</evidence>
<dbReference type="OrthoDB" id="10036850at2759"/>
<proteinExistence type="predicted"/>
<organism evidence="1 2">
    <name type="scientific">Polypedilum vanderplanki</name>
    <name type="common">Sleeping chironomid midge</name>
    <dbReference type="NCBI Taxonomy" id="319348"/>
    <lineage>
        <taxon>Eukaryota</taxon>
        <taxon>Metazoa</taxon>
        <taxon>Ecdysozoa</taxon>
        <taxon>Arthropoda</taxon>
        <taxon>Hexapoda</taxon>
        <taxon>Insecta</taxon>
        <taxon>Pterygota</taxon>
        <taxon>Neoptera</taxon>
        <taxon>Endopterygota</taxon>
        <taxon>Diptera</taxon>
        <taxon>Nematocera</taxon>
        <taxon>Chironomoidea</taxon>
        <taxon>Chironomidae</taxon>
        <taxon>Chironominae</taxon>
        <taxon>Polypedilum</taxon>
        <taxon>Polypedilum</taxon>
    </lineage>
</organism>
<evidence type="ECO:0008006" key="3">
    <source>
        <dbReference type="Google" id="ProtNLM"/>
    </source>
</evidence>
<dbReference type="AlphaFoldDB" id="A0A9J6BA18"/>
<dbReference type="EMBL" id="JADBJN010000004">
    <property type="protein sequence ID" value="KAG5666721.1"/>
    <property type="molecule type" value="Genomic_DNA"/>
</dbReference>
<accession>A0A9J6BA18</accession>
<keyword evidence="2" id="KW-1185">Reference proteome</keyword>
<comment type="caution">
    <text evidence="1">The sequence shown here is derived from an EMBL/GenBank/DDBJ whole genome shotgun (WGS) entry which is preliminary data.</text>
</comment>
<dbReference type="Proteomes" id="UP001107558">
    <property type="component" value="Chromosome 4"/>
</dbReference>
<evidence type="ECO:0000313" key="2">
    <source>
        <dbReference type="Proteomes" id="UP001107558"/>
    </source>
</evidence>
<reference evidence="1" key="1">
    <citation type="submission" date="2021-03" db="EMBL/GenBank/DDBJ databases">
        <title>Chromosome level genome of the anhydrobiotic midge Polypedilum vanderplanki.</title>
        <authorList>
            <person name="Yoshida Y."/>
            <person name="Kikawada T."/>
            <person name="Gusev O."/>
        </authorList>
    </citation>
    <scope>NUCLEOTIDE SEQUENCE</scope>
    <source>
        <strain evidence="1">NIAS01</strain>
        <tissue evidence="1">Whole body or cell culture</tissue>
    </source>
</reference>
<name>A0A9J6BA18_POLVA</name>
<gene>
    <name evidence="1" type="ORF">PVAND_014734</name>
</gene>
<sequence>MSEVIFETFRPKGGLPYACPSHGPKKFSFHRKDILPKRKVKPLTLVEEKKKIDSNRQKKYHVEISGNNPSSSLDLLKETLLEVKDYIDESKNILILCDFNHELNLGNQLESFMLGTLGTKLFSRRESTTNTRTIIDGVFGRIEDYNVEVFIYESYASHHKPLIIRVHELYYISFQNAMN</sequence>